<comment type="catalytic activity">
    <reaction evidence="9">
        <text>4-CDP-2-C-methyl-D-erythritol + ATP = 4-CDP-2-C-methyl-D-erythritol 2-phosphate + ADP + H(+)</text>
        <dbReference type="Rhea" id="RHEA:18437"/>
        <dbReference type="ChEBI" id="CHEBI:15378"/>
        <dbReference type="ChEBI" id="CHEBI:30616"/>
        <dbReference type="ChEBI" id="CHEBI:57823"/>
        <dbReference type="ChEBI" id="CHEBI:57919"/>
        <dbReference type="ChEBI" id="CHEBI:456216"/>
        <dbReference type="EC" id="2.7.1.148"/>
    </reaction>
</comment>
<feature type="domain" description="GHMP kinase C-terminal" evidence="11">
    <location>
        <begin position="232"/>
        <end position="294"/>
    </location>
</feature>
<dbReference type="EC" id="2.7.1.148" evidence="2 9"/>
<sequence length="316" mass="33079">MREAQASAPGKVNMLLRVGAPEKDGYHPLISVFEALDLRETVTVTTARTPGIAVSTTVYTPEGEVDGQASAMMNELDPHRHLAARAARTLQRLAQSGPWASTAAGVRVHVDKRVPIAGGMAGGSADAAATLVACNELWELGLDADQLQAVGRTLGADVPACLVGGIALGTGHGDHMQVLDSEHEHLWVCATAHEGLSTPEVFRRRDEMGEWAELTRPDEQTLAALTASAREAAPYLHNDLAAAAFTLRPELADTIEIGRESGALAVILSGSGPTVAALVADERAADSVAATWREADQVDRVITMRGPAHGSVASAN</sequence>
<dbReference type="Pfam" id="PF00288">
    <property type="entry name" value="GHMP_kinases_N"/>
    <property type="match status" value="1"/>
</dbReference>
<evidence type="ECO:0000256" key="8">
    <source>
        <dbReference type="ARBA" id="ARBA00032554"/>
    </source>
</evidence>
<evidence type="ECO:0000313" key="12">
    <source>
        <dbReference type="EMBL" id="SDT87003.1"/>
    </source>
</evidence>
<proteinExistence type="inferred from homology"/>
<keyword evidence="9" id="KW-0414">Isoprene biosynthesis</keyword>
<dbReference type="RefSeq" id="WP_092648253.1">
    <property type="nucleotide sequence ID" value="NZ_LT629792.1"/>
</dbReference>
<dbReference type="PANTHER" id="PTHR43527">
    <property type="entry name" value="4-DIPHOSPHOCYTIDYL-2-C-METHYL-D-ERYTHRITOL KINASE, CHLOROPLASTIC"/>
    <property type="match status" value="1"/>
</dbReference>
<dbReference type="Pfam" id="PF08544">
    <property type="entry name" value="GHMP_kinases_C"/>
    <property type="match status" value="1"/>
</dbReference>
<dbReference type="SUPFAM" id="SSF55060">
    <property type="entry name" value="GHMP Kinase, C-terminal domain"/>
    <property type="match status" value="1"/>
</dbReference>
<dbReference type="NCBIfam" id="TIGR00154">
    <property type="entry name" value="ispE"/>
    <property type="match status" value="1"/>
</dbReference>
<dbReference type="Gene3D" id="3.30.230.10">
    <property type="match status" value="1"/>
</dbReference>
<dbReference type="EMBL" id="LT629792">
    <property type="protein sequence ID" value="SDT87003.1"/>
    <property type="molecule type" value="Genomic_DNA"/>
</dbReference>
<evidence type="ECO:0000256" key="4">
    <source>
        <dbReference type="ARBA" id="ARBA00022679"/>
    </source>
</evidence>
<reference evidence="12 13" key="1">
    <citation type="submission" date="2016-10" db="EMBL/GenBank/DDBJ databases">
        <authorList>
            <person name="Varghese N."/>
            <person name="Submissions S."/>
        </authorList>
    </citation>
    <scope>NUCLEOTIDE SEQUENCE [LARGE SCALE GENOMIC DNA]</scope>
    <source>
        <strain evidence="12 13">DSM 9169</strain>
    </source>
</reference>
<evidence type="ECO:0000259" key="10">
    <source>
        <dbReference type="Pfam" id="PF00288"/>
    </source>
</evidence>
<evidence type="ECO:0000259" key="11">
    <source>
        <dbReference type="Pfam" id="PF08544"/>
    </source>
</evidence>
<dbReference type="InterPro" id="IPR014721">
    <property type="entry name" value="Ribsml_uS5_D2-typ_fold_subgr"/>
</dbReference>
<dbReference type="InterPro" id="IPR004424">
    <property type="entry name" value="IspE"/>
</dbReference>
<keyword evidence="6 9" id="KW-0418">Kinase</keyword>
<keyword evidence="13" id="KW-1185">Reference proteome</keyword>
<dbReference type="InterPro" id="IPR020568">
    <property type="entry name" value="Ribosomal_Su5_D2-typ_SF"/>
</dbReference>
<keyword evidence="5 9" id="KW-0547">Nucleotide-binding</keyword>
<dbReference type="Proteomes" id="UP000198976">
    <property type="component" value="Chromosome I"/>
</dbReference>
<accession>A0ABY0V5J8</accession>
<evidence type="ECO:0000256" key="6">
    <source>
        <dbReference type="ARBA" id="ARBA00022777"/>
    </source>
</evidence>
<name>A0ABY0V5J8_9ACTO</name>
<feature type="domain" description="GHMP kinase N-terminal" evidence="10">
    <location>
        <begin position="82"/>
        <end position="165"/>
    </location>
</feature>
<comment type="function">
    <text evidence="9">Catalyzes the phosphorylation of the position 2 hydroxy group of 4-diphosphocytidyl-2C-methyl-D-erythritol.</text>
</comment>
<feature type="active site" evidence="9">
    <location>
        <position position="157"/>
    </location>
</feature>
<protein>
    <recommendedName>
        <fullName evidence="3 9">4-diphosphocytidyl-2-C-methyl-D-erythritol kinase</fullName>
        <shortName evidence="9">CMK</shortName>
        <ecNumber evidence="2 9">2.7.1.148</ecNumber>
    </recommendedName>
    <alternativeName>
        <fullName evidence="8 9">4-(cytidine-5'-diphospho)-2-C-methyl-D-erythritol kinase</fullName>
    </alternativeName>
</protein>
<dbReference type="InterPro" id="IPR006204">
    <property type="entry name" value="GHMP_kinase_N_dom"/>
</dbReference>
<keyword evidence="4 9" id="KW-0808">Transferase</keyword>
<organism evidence="12 13">
    <name type="scientific">Schaalia radingae</name>
    <dbReference type="NCBI Taxonomy" id="131110"/>
    <lineage>
        <taxon>Bacteria</taxon>
        <taxon>Bacillati</taxon>
        <taxon>Actinomycetota</taxon>
        <taxon>Actinomycetes</taxon>
        <taxon>Actinomycetales</taxon>
        <taxon>Actinomycetaceae</taxon>
        <taxon>Schaalia</taxon>
    </lineage>
</organism>
<evidence type="ECO:0000256" key="9">
    <source>
        <dbReference type="HAMAP-Rule" id="MF_00061"/>
    </source>
</evidence>
<evidence type="ECO:0000256" key="5">
    <source>
        <dbReference type="ARBA" id="ARBA00022741"/>
    </source>
</evidence>
<keyword evidence="7 9" id="KW-0067">ATP-binding</keyword>
<comment type="pathway">
    <text evidence="9">Isoprenoid biosynthesis; isopentenyl diphosphate biosynthesis via DXP pathway; isopentenyl diphosphate from 1-deoxy-D-xylulose 5-phosphate: step 3/6.</text>
</comment>
<dbReference type="InterPro" id="IPR036554">
    <property type="entry name" value="GHMP_kinase_C_sf"/>
</dbReference>
<dbReference type="InterPro" id="IPR013750">
    <property type="entry name" value="GHMP_kinase_C_dom"/>
</dbReference>
<evidence type="ECO:0000256" key="7">
    <source>
        <dbReference type="ARBA" id="ARBA00022840"/>
    </source>
</evidence>
<dbReference type="GO" id="GO:0016301">
    <property type="term" value="F:kinase activity"/>
    <property type="evidence" value="ECO:0007669"/>
    <property type="project" value="UniProtKB-KW"/>
</dbReference>
<feature type="active site" evidence="9">
    <location>
        <position position="11"/>
    </location>
</feature>
<dbReference type="SUPFAM" id="SSF54211">
    <property type="entry name" value="Ribosomal protein S5 domain 2-like"/>
    <property type="match status" value="1"/>
</dbReference>
<dbReference type="PIRSF" id="PIRSF010376">
    <property type="entry name" value="IspE"/>
    <property type="match status" value="1"/>
</dbReference>
<comment type="similarity">
    <text evidence="1 9">Belongs to the GHMP kinase family. IspE subfamily.</text>
</comment>
<dbReference type="NCBIfam" id="NF002870">
    <property type="entry name" value="PRK03188.1"/>
    <property type="match status" value="1"/>
</dbReference>
<feature type="binding site" evidence="9">
    <location>
        <begin position="115"/>
        <end position="125"/>
    </location>
    <ligand>
        <name>ATP</name>
        <dbReference type="ChEBI" id="CHEBI:30616"/>
    </ligand>
</feature>
<evidence type="ECO:0000256" key="3">
    <source>
        <dbReference type="ARBA" id="ARBA00017473"/>
    </source>
</evidence>
<gene>
    <name evidence="9" type="primary">ispE</name>
    <name evidence="12" type="ORF">SAMN04489714_0381</name>
</gene>
<dbReference type="Gene3D" id="3.30.70.890">
    <property type="entry name" value="GHMP kinase, C-terminal domain"/>
    <property type="match status" value="1"/>
</dbReference>
<dbReference type="PANTHER" id="PTHR43527:SF2">
    <property type="entry name" value="4-DIPHOSPHOCYTIDYL-2-C-METHYL-D-ERYTHRITOL KINASE, CHLOROPLASTIC"/>
    <property type="match status" value="1"/>
</dbReference>
<evidence type="ECO:0000256" key="1">
    <source>
        <dbReference type="ARBA" id="ARBA00009684"/>
    </source>
</evidence>
<dbReference type="HAMAP" id="MF_00061">
    <property type="entry name" value="IspE"/>
    <property type="match status" value="1"/>
</dbReference>
<evidence type="ECO:0000256" key="2">
    <source>
        <dbReference type="ARBA" id="ARBA00012052"/>
    </source>
</evidence>
<evidence type="ECO:0000313" key="13">
    <source>
        <dbReference type="Proteomes" id="UP000198976"/>
    </source>
</evidence>